<keyword evidence="5" id="KW-1185">Reference proteome</keyword>
<evidence type="ECO:0000313" key="5">
    <source>
        <dbReference type="Proteomes" id="UP001595916"/>
    </source>
</evidence>
<protein>
    <submittedName>
        <fullName evidence="4">S-layer homology domain-containing protein</fullName>
    </submittedName>
</protein>
<comment type="caution">
    <text evidence="4">The sequence shown here is derived from an EMBL/GenBank/DDBJ whole genome shotgun (WGS) entry which is preliminary data.</text>
</comment>
<dbReference type="PROSITE" id="PS51272">
    <property type="entry name" value="SLH"/>
    <property type="match status" value="2"/>
</dbReference>
<reference evidence="5" key="1">
    <citation type="journal article" date="2019" name="Int. J. Syst. Evol. Microbiol.">
        <title>The Global Catalogue of Microorganisms (GCM) 10K type strain sequencing project: providing services to taxonomists for standard genome sequencing and annotation.</title>
        <authorList>
            <consortium name="The Broad Institute Genomics Platform"/>
            <consortium name="The Broad Institute Genome Sequencing Center for Infectious Disease"/>
            <person name="Wu L."/>
            <person name="Ma J."/>
        </authorList>
    </citation>
    <scope>NUCLEOTIDE SEQUENCE [LARGE SCALE GENOMIC DNA]</scope>
    <source>
        <strain evidence="5">CCUG 46385</strain>
    </source>
</reference>
<evidence type="ECO:0000256" key="1">
    <source>
        <dbReference type="ARBA" id="ARBA00022737"/>
    </source>
</evidence>
<evidence type="ECO:0000256" key="2">
    <source>
        <dbReference type="SAM" id="SignalP"/>
    </source>
</evidence>
<dbReference type="Pfam" id="PF00395">
    <property type="entry name" value="SLH"/>
    <property type="match status" value="3"/>
</dbReference>
<dbReference type="Proteomes" id="UP001595916">
    <property type="component" value="Unassembled WGS sequence"/>
</dbReference>
<dbReference type="RefSeq" id="WP_379788285.1">
    <property type="nucleotide sequence ID" value="NZ_JBHSHL010000022.1"/>
</dbReference>
<gene>
    <name evidence="4" type="ORF">ACFO4R_06685</name>
</gene>
<dbReference type="InterPro" id="IPR001119">
    <property type="entry name" value="SLH_dom"/>
</dbReference>
<keyword evidence="1" id="KW-0677">Repeat</keyword>
<accession>A0ABV9QLL1</accession>
<dbReference type="InterPro" id="IPR051465">
    <property type="entry name" value="Cell_Envelope_Struct_Comp"/>
</dbReference>
<feature type="chain" id="PRO_5045535027" evidence="2">
    <location>
        <begin position="24"/>
        <end position="442"/>
    </location>
</feature>
<evidence type="ECO:0000313" key="4">
    <source>
        <dbReference type="EMBL" id="MFC4804768.1"/>
    </source>
</evidence>
<keyword evidence="2" id="KW-0732">Signal</keyword>
<dbReference type="EMBL" id="JBHSHL010000022">
    <property type="protein sequence ID" value="MFC4804768.1"/>
    <property type="molecule type" value="Genomic_DNA"/>
</dbReference>
<feature type="domain" description="SLH" evidence="3">
    <location>
        <begin position="375"/>
        <end position="438"/>
    </location>
</feature>
<dbReference type="PANTHER" id="PTHR43308">
    <property type="entry name" value="OUTER MEMBRANE PROTEIN ALPHA-RELATED"/>
    <property type="match status" value="1"/>
</dbReference>
<proteinExistence type="predicted"/>
<evidence type="ECO:0000259" key="3">
    <source>
        <dbReference type="PROSITE" id="PS51272"/>
    </source>
</evidence>
<feature type="domain" description="SLH" evidence="3">
    <location>
        <begin position="308"/>
        <end position="371"/>
    </location>
</feature>
<organism evidence="4 5">
    <name type="scientific">Filifactor villosus</name>
    <dbReference type="NCBI Taxonomy" id="29374"/>
    <lineage>
        <taxon>Bacteria</taxon>
        <taxon>Bacillati</taxon>
        <taxon>Bacillota</taxon>
        <taxon>Clostridia</taxon>
        <taxon>Peptostreptococcales</taxon>
        <taxon>Filifactoraceae</taxon>
        <taxon>Filifactor</taxon>
    </lineage>
</organism>
<name>A0ABV9QLL1_9FIRM</name>
<feature type="signal peptide" evidence="2">
    <location>
        <begin position="1"/>
        <end position="23"/>
    </location>
</feature>
<sequence length="442" mass="49121">MKRRLSVVLALLMALVSVSGVFAVQRKKTYIVSSSFSLGEPQIKGKNAVFLINDVTEMGDMVNTSDLGALRGGGVGCLYLPGRLPSGVESATVIIDAPTFSEIVGKGYGSRLHGFKMEHTLGVLEFVGQDHITKLGEGEFRFDLEKKEPSILDGSAKATVGKRPIYDFSLRVNNRPIPAYNKGTLIRLPYYPQKGEEKNCLALYRVDGGHLSIVASSVYKEETRYEYEQDVEHRYIEALIDEGGIYAVGYKEVSYSDIKGWYKPYANFVMARGIMNEKKGMFSPNDPITRGDLAFYLKNMSDDRGRVSQSNFKDVPRSHPYANSIDWAYAKGLIKGYSDGSFKPDQVISRQELAAMLYRYIEVDAQVPMPTLHQKQTFKDGGKIASYAKEAISSLQQSGVIDGRGNGYFVPQANVTRAECAKMIVTVMEGIMDGKNSFVWRE</sequence>